<evidence type="ECO:0000313" key="2">
    <source>
        <dbReference type="Proteomes" id="UP000321746"/>
    </source>
</evidence>
<dbReference type="Pfam" id="PF00300">
    <property type="entry name" value="His_Phos_1"/>
    <property type="match status" value="1"/>
</dbReference>
<dbReference type="Gene3D" id="3.40.50.1240">
    <property type="entry name" value="Phosphoglycerate mutase-like"/>
    <property type="match status" value="1"/>
</dbReference>
<sequence length="213" mass="23556">MTEEYAQRNPIKPGGTKILALASGVPDETRRGIIPARDSVASQDSSILAWLRETRLRYPVIAAPDVDLTDVESDAERPLVRETALRDRDHGQWHGRPLRDLSPEDISRWIMDPDHAAPDGESNRMMLDRAGRWLEALPAGTGDLIVIARPTIIRMMLIHALGGGVDMRHHLDVPPSTRSAMSRHTGWRVSLVGAPLSSRDAMPETSGRLAESR</sequence>
<proteinExistence type="predicted"/>
<dbReference type="Proteomes" id="UP000321746">
    <property type="component" value="Unassembled WGS sequence"/>
</dbReference>
<reference evidence="1 2" key="1">
    <citation type="submission" date="2019-07" db="EMBL/GenBank/DDBJ databases">
        <title>Whole genome shotgun sequence of Acetobacter oeni NBRC 105207.</title>
        <authorList>
            <person name="Hosoyama A."/>
            <person name="Uohara A."/>
            <person name="Ohji S."/>
            <person name="Ichikawa N."/>
        </authorList>
    </citation>
    <scope>NUCLEOTIDE SEQUENCE [LARGE SCALE GENOMIC DNA]</scope>
    <source>
        <strain evidence="1 2">NBRC 105207</strain>
    </source>
</reference>
<protein>
    <recommendedName>
        <fullName evidence="3">Phosphoglycerate mutase</fullName>
    </recommendedName>
</protein>
<dbReference type="SUPFAM" id="SSF53254">
    <property type="entry name" value="Phosphoglycerate mutase-like"/>
    <property type="match status" value="1"/>
</dbReference>
<dbReference type="InterPro" id="IPR029033">
    <property type="entry name" value="His_PPase_superfam"/>
</dbReference>
<dbReference type="InterPro" id="IPR013078">
    <property type="entry name" value="His_Pase_superF_clade-1"/>
</dbReference>
<dbReference type="EMBL" id="BJYG01000021">
    <property type="protein sequence ID" value="GEN63520.1"/>
    <property type="molecule type" value="Genomic_DNA"/>
</dbReference>
<keyword evidence="2" id="KW-1185">Reference proteome</keyword>
<comment type="caution">
    <text evidence="1">The sequence shown here is derived from an EMBL/GenBank/DDBJ whole genome shotgun (WGS) entry which is preliminary data.</text>
</comment>
<dbReference type="AlphaFoldDB" id="A0A511XKQ2"/>
<evidence type="ECO:0000313" key="1">
    <source>
        <dbReference type="EMBL" id="GEN63520.1"/>
    </source>
</evidence>
<accession>A0A511XKQ2</accession>
<name>A0A511XKQ2_9PROT</name>
<dbReference type="RefSeq" id="WP_146888159.1">
    <property type="nucleotide sequence ID" value="NZ_BJYG01000021.1"/>
</dbReference>
<dbReference type="OrthoDB" id="7502553at2"/>
<evidence type="ECO:0008006" key="3">
    <source>
        <dbReference type="Google" id="ProtNLM"/>
    </source>
</evidence>
<organism evidence="1 2">
    <name type="scientific">Acetobacter oeni</name>
    <dbReference type="NCBI Taxonomy" id="304077"/>
    <lineage>
        <taxon>Bacteria</taxon>
        <taxon>Pseudomonadati</taxon>
        <taxon>Pseudomonadota</taxon>
        <taxon>Alphaproteobacteria</taxon>
        <taxon>Acetobacterales</taxon>
        <taxon>Acetobacteraceae</taxon>
        <taxon>Acetobacter</taxon>
    </lineage>
</organism>
<gene>
    <name evidence="1" type="ORF">AOE01nite_17440</name>
</gene>